<dbReference type="Pfam" id="PF03354">
    <property type="entry name" value="TerL_ATPase"/>
    <property type="match status" value="1"/>
</dbReference>
<evidence type="ECO:0000259" key="1">
    <source>
        <dbReference type="Pfam" id="PF03354"/>
    </source>
</evidence>
<dbReference type="GO" id="GO:0004519">
    <property type="term" value="F:endonuclease activity"/>
    <property type="evidence" value="ECO:0007669"/>
    <property type="project" value="InterPro"/>
</dbReference>
<feature type="domain" description="Terminase large subunit-like ATPase" evidence="1">
    <location>
        <begin position="79"/>
        <end position="250"/>
    </location>
</feature>
<dbReference type="AlphaFoldDB" id="A0A839FLW2"/>
<organism evidence="3 4">
    <name type="scientific">Nesterenkonia jeotgali</name>
    <dbReference type="NCBI Taxonomy" id="317018"/>
    <lineage>
        <taxon>Bacteria</taxon>
        <taxon>Bacillati</taxon>
        <taxon>Actinomycetota</taxon>
        <taxon>Actinomycetes</taxon>
        <taxon>Micrococcales</taxon>
        <taxon>Micrococcaceae</taxon>
        <taxon>Nesterenkonia</taxon>
    </lineage>
</organism>
<dbReference type="EMBL" id="JACJIH010000001">
    <property type="protein sequence ID" value="MBA8920429.1"/>
    <property type="molecule type" value="Genomic_DNA"/>
</dbReference>
<dbReference type="PANTHER" id="PTHR41287:SF1">
    <property type="entry name" value="PROTEIN YMFN"/>
    <property type="match status" value="1"/>
</dbReference>
<dbReference type="RefSeq" id="WP_310735365.1">
    <property type="nucleotide sequence ID" value="NZ_BAAAKT010000002.1"/>
</dbReference>
<dbReference type="PANTHER" id="PTHR41287">
    <property type="match status" value="1"/>
</dbReference>
<proteinExistence type="predicted"/>
<dbReference type="InterPro" id="IPR005021">
    <property type="entry name" value="Terminase_largesu-like"/>
</dbReference>
<evidence type="ECO:0000259" key="2">
    <source>
        <dbReference type="Pfam" id="PF20441"/>
    </source>
</evidence>
<evidence type="ECO:0000313" key="3">
    <source>
        <dbReference type="EMBL" id="MBA8920429.1"/>
    </source>
</evidence>
<dbReference type="InterPro" id="IPR027417">
    <property type="entry name" value="P-loop_NTPase"/>
</dbReference>
<evidence type="ECO:0000313" key="4">
    <source>
        <dbReference type="Proteomes" id="UP000546252"/>
    </source>
</evidence>
<sequence>MPYEALVELGLEHVDIVEAAKRRPRDVAFQADQHPDAWFDVELARKKLAVIGRFKHTKGRWAGVPMKLGEGLDSWQIVWVLAPVFGWVYYDAEAERVVRVIRTVWVEIPRKNGKSTLSSAISGLLLLADGEAGAEVYNAAGSSSQAARVFDEAKAMMMASPSVRKRIEPLKAVVRAPKTLSVLRVLSKVAETAHGLNVSGGVIDEIHTLRHQRKLVEAIETGTGARDQPLILFITTADEAEEGTIYDEKHTFTLNCAKRVVDDPSHYGVIWGASESDDIFSDVTLAKANPGHGKSPSWKYLRGEAKKAQASPTYLVAYKQLALNMRSRNASRWIDLDRWDTLTGAKRSALRGRRAWGGLDLSAVADFSAWSVWAESNRPGRQLELFTRLWVPEAAVDKLAKQLQIPLHDWIERGYVSTTEGEAIHYDAIQQAVIGDCKHFDMQRVSYDRMFAGQMVQNLDEKLKGIEVATVAQTFMGLGPAMKEMERLMLTKTMRHDGNPAMRWMAGVVEVKKDDLDNVRPIKPDRRKSSSRIDGVQAAITGLDGVVRMDLHEAPNWVYTGTSTRRG</sequence>
<gene>
    <name evidence="3" type="ORF">HNR24_000362</name>
</gene>
<dbReference type="Proteomes" id="UP000546252">
    <property type="component" value="Unassembled WGS sequence"/>
</dbReference>
<reference evidence="3 4" key="1">
    <citation type="submission" date="2020-08" db="EMBL/GenBank/DDBJ databases">
        <title>Sequencing the genomes of 1000 actinobacteria strains.</title>
        <authorList>
            <person name="Klenk H.-P."/>
        </authorList>
    </citation>
    <scope>NUCLEOTIDE SEQUENCE [LARGE SCALE GENOMIC DNA]</scope>
    <source>
        <strain evidence="3 4">DSM 19081</strain>
    </source>
</reference>
<accession>A0A839FLW2</accession>
<dbReference type="InterPro" id="IPR046462">
    <property type="entry name" value="TerL_nuclease"/>
</dbReference>
<dbReference type="Gene3D" id="3.40.50.300">
    <property type="entry name" value="P-loop containing nucleotide triphosphate hydrolases"/>
    <property type="match status" value="1"/>
</dbReference>
<protein>
    <submittedName>
        <fullName evidence="3">Phage terminase large subunit-like protein</fullName>
    </submittedName>
</protein>
<dbReference type="Pfam" id="PF20441">
    <property type="entry name" value="TerL_nuclease"/>
    <property type="match status" value="1"/>
</dbReference>
<name>A0A839FLW2_9MICC</name>
<dbReference type="InterPro" id="IPR046461">
    <property type="entry name" value="TerL_ATPase"/>
</dbReference>
<feature type="domain" description="Terminase large subunit-like endonuclease" evidence="2">
    <location>
        <begin position="261"/>
        <end position="542"/>
    </location>
</feature>
<comment type="caution">
    <text evidence="3">The sequence shown here is derived from an EMBL/GenBank/DDBJ whole genome shotgun (WGS) entry which is preliminary data.</text>
</comment>